<dbReference type="InterPro" id="IPR050386">
    <property type="entry name" value="Glycosyl_hydrolase_5"/>
</dbReference>
<dbReference type="EMBL" id="JBAHYK010000202">
    <property type="protein sequence ID" value="KAL0576743.1"/>
    <property type="molecule type" value="Genomic_DNA"/>
</dbReference>
<evidence type="ECO:0000256" key="2">
    <source>
        <dbReference type="ARBA" id="ARBA00022801"/>
    </source>
</evidence>
<evidence type="ECO:0000256" key="1">
    <source>
        <dbReference type="ARBA" id="ARBA00005641"/>
    </source>
</evidence>
<keyword evidence="6" id="KW-1185">Reference proteome</keyword>
<protein>
    <recommendedName>
        <fullName evidence="7">Glycoside hydrolase family 5 protein</fullName>
    </recommendedName>
</protein>
<sequence length="484" mass="53221">MVLAYPDTVDAKFAEHWDTWFNQPEVDALVSAGINTVRIPLGYWIVEQLVDRKTEFFARGGMKHLRRGLEQLRKAGIDVILDHHGLPGVQSPNQQFTGRCTSDVQFYTAKNYQRALTWTAVMTTLSHIDPAFATVTQIQAVNEPIMDANQTPGYGDFQKSFVLTMRIVEAILGIFQFPSSLSVTAELLFLESDIQTAFSKVCDDTKVKSKFPKEVIQAVFDALPIVLEISRDLSYDVSFLHFDGRKPNRKPLISNFMDVNWQYNNPSNPADAALGPQDYDNHLYYVFGGVADPVPEAYLIHICNLDRVQNDAAKGNSPLFFGEWGLPTQFEATDEFLSKWADAQKMAYSKGAGWIFWNFKVEPGPNDREWSYLDGLRRGYFTKDPSAYHDPHVCDPYVGKTFTPSTTSTSTTSSGTNTAVTATTTGTASQSIATASNGATVSVSGTSQATPTTVSTSSQPTATVSSTGSQATATTDTTTTTTTD</sequence>
<gene>
    <name evidence="5" type="ORF">V5O48_005233</name>
</gene>
<evidence type="ECO:0000256" key="4">
    <source>
        <dbReference type="SAM" id="MobiDB-lite"/>
    </source>
</evidence>
<dbReference type="PANTHER" id="PTHR31297:SF42">
    <property type="entry name" value="GLYCOSIDE HYDROLASE FAMILY 5 DOMAIN-CONTAINING PROTEIN"/>
    <property type="match status" value="1"/>
</dbReference>
<feature type="compositionally biased region" description="Low complexity" evidence="4">
    <location>
        <begin position="446"/>
        <end position="484"/>
    </location>
</feature>
<dbReference type="SUPFAM" id="SSF51445">
    <property type="entry name" value="(Trans)glycosidases"/>
    <property type="match status" value="1"/>
</dbReference>
<comment type="caution">
    <text evidence="5">The sequence shown here is derived from an EMBL/GenBank/DDBJ whole genome shotgun (WGS) entry which is preliminary data.</text>
</comment>
<keyword evidence="3" id="KW-0326">Glycosidase</keyword>
<evidence type="ECO:0000313" key="6">
    <source>
        <dbReference type="Proteomes" id="UP001465976"/>
    </source>
</evidence>
<evidence type="ECO:0000256" key="3">
    <source>
        <dbReference type="ARBA" id="ARBA00023295"/>
    </source>
</evidence>
<dbReference type="InterPro" id="IPR017853">
    <property type="entry name" value="GH"/>
</dbReference>
<comment type="similarity">
    <text evidence="1">Belongs to the glycosyl hydrolase 5 (cellulase A) family.</text>
</comment>
<reference evidence="5 6" key="1">
    <citation type="submission" date="2024-02" db="EMBL/GenBank/DDBJ databases">
        <title>A draft genome for the cacao thread blight pathogen Marasmius crinis-equi.</title>
        <authorList>
            <person name="Cohen S.P."/>
            <person name="Baruah I.K."/>
            <person name="Amoako-Attah I."/>
            <person name="Bukari Y."/>
            <person name="Meinhardt L.W."/>
            <person name="Bailey B.A."/>
        </authorList>
    </citation>
    <scope>NUCLEOTIDE SEQUENCE [LARGE SCALE GENOMIC DNA]</scope>
    <source>
        <strain evidence="5 6">GH-76</strain>
    </source>
</reference>
<evidence type="ECO:0000313" key="5">
    <source>
        <dbReference type="EMBL" id="KAL0576743.1"/>
    </source>
</evidence>
<proteinExistence type="inferred from homology"/>
<organism evidence="5 6">
    <name type="scientific">Marasmius crinis-equi</name>
    <dbReference type="NCBI Taxonomy" id="585013"/>
    <lineage>
        <taxon>Eukaryota</taxon>
        <taxon>Fungi</taxon>
        <taxon>Dikarya</taxon>
        <taxon>Basidiomycota</taxon>
        <taxon>Agaricomycotina</taxon>
        <taxon>Agaricomycetes</taxon>
        <taxon>Agaricomycetidae</taxon>
        <taxon>Agaricales</taxon>
        <taxon>Marasmiineae</taxon>
        <taxon>Marasmiaceae</taxon>
        <taxon>Marasmius</taxon>
    </lineage>
</organism>
<dbReference type="PANTHER" id="PTHR31297">
    <property type="entry name" value="GLUCAN ENDO-1,6-BETA-GLUCOSIDASE B"/>
    <property type="match status" value="1"/>
</dbReference>
<dbReference type="Gene3D" id="3.20.20.80">
    <property type="entry name" value="Glycosidases"/>
    <property type="match status" value="2"/>
</dbReference>
<evidence type="ECO:0008006" key="7">
    <source>
        <dbReference type="Google" id="ProtNLM"/>
    </source>
</evidence>
<keyword evidence="2" id="KW-0378">Hydrolase</keyword>
<feature type="region of interest" description="Disordered" evidence="4">
    <location>
        <begin position="436"/>
        <end position="484"/>
    </location>
</feature>
<name>A0ABR3FNK3_9AGAR</name>
<dbReference type="Proteomes" id="UP001465976">
    <property type="component" value="Unassembled WGS sequence"/>
</dbReference>
<accession>A0ABR3FNK3</accession>